<gene>
    <name evidence="2" type="primary">LOC110011363</name>
</gene>
<name>A0A8M8UT74_SESIN</name>
<dbReference type="KEGG" id="sind:110011363"/>
<protein>
    <submittedName>
        <fullName evidence="2">Uncharacterized protein LOC110011363</fullName>
    </submittedName>
</protein>
<dbReference type="OrthoDB" id="913431at2759"/>
<dbReference type="Proteomes" id="UP000504604">
    <property type="component" value="Unplaced"/>
</dbReference>
<evidence type="ECO:0000313" key="2">
    <source>
        <dbReference type="RefSeq" id="XP_020547031.1"/>
    </source>
</evidence>
<organism evidence="1 2">
    <name type="scientific">Sesamum indicum</name>
    <name type="common">Oriental sesame</name>
    <name type="synonym">Sesamum orientale</name>
    <dbReference type="NCBI Taxonomy" id="4182"/>
    <lineage>
        <taxon>Eukaryota</taxon>
        <taxon>Viridiplantae</taxon>
        <taxon>Streptophyta</taxon>
        <taxon>Embryophyta</taxon>
        <taxon>Tracheophyta</taxon>
        <taxon>Spermatophyta</taxon>
        <taxon>Magnoliopsida</taxon>
        <taxon>eudicotyledons</taxon>
        <taxon>Gunneridae</taxon>
        <taxon>Pentapetalae</taxon>
        <taxon>asterids</taxon>
        <taxon>lamiids</taxon>
        <taxon>Lamiales</taxon>
        <taxon>Pedaliaceae</taxon>
        <taxon>Sesamum</taxon>
    </lineage>
</organism>
<dbReference type="PANTHER" id="PTHR33116">
    <property type="entry name" value="REVERSE TRANSCRIPTASE ZINC-BINDING DOMAIN-CONTAINING PROTEIN-RELATED-RELATED"/>
    <property type="match status" value="1"/>
</dbReference>
<proteinExistence type="predicted"/>
<accession>A0A8M8UT74</accession>
<dbReference type="AlphaFoldDB" id="A0A8M8UT74"/>
<keyword evidence="1" id="KW-1185">Reference proteome</keyword>
<reference evidence="2" key="1">
    <citation type="submission" date="2025-08" db="UniProtKB">
        <authorList>
            <consortium name="RefSeq"/>
        </authorList>
    </citation>
    <scope>IDENTIFICATION</scope>
</reference>
<evidence type="ECO:0000313" key="1">
    <source>
        <dbReference type="Proteomes" id="UP000504604"/>
    </source>
</evidence>
<dbReference type="RefSeq" id="XP_020547031.1">
    <property type="nucleotide sequence ID" value="XM_020691372.1"/>
</dbReference>
<sequence length="568" mass="65358">MFFREQRRKKGDLTLNVQLAKGFLDEAQDLVRYDRQNEVVLQLEHCCRIVYAKAVKQEQIMLQQRAKMQWMKGGDQCSRIFFRKIAQRRVARRILQINDDNGTILTETGEIINEFVSYYKDLLGGNKRQTTMDIGFLRPWAGHVLSNEETNYLISAFTPDDVKNAVFDIAEDKAPGLDGYSSGFFKAAWPVVGQEVTKAILEFFSSGKLLKQVNATLLTLIPKLGFADDLLLFCKADLDSLRVLKMGLDRFADWSGLRLNIHKSHVIISRSAQGWKDQILAVMGFQEGQLPMRYLGVPLLSSRLTINDSMSTYWASAFILPKTVIKQIEKRLRNFLWKGNYTSGYAKVAWKDVCKPHMEGGQGIKDIGILNRALMAKKLCDVIRCDRTSIWVEWLKHGRLRDNSIWTINEKGGSWGWRKILRLRRSILPMTEFIIGEGNSFFLWKDPWHHLGPLITRFPRGPRLVGLDKSAKLQVVIDEGQWQWPLITDLECMEIIYTLPPIHGGDDRINWRFSEERPTTQSLYRLFSPPGPKVGWYSLPIPIQAFQSTWTESRLVFTTLGFIKDSTT</sequence>
<dbReference type="PANTHER" id="PTHR33116:SF76">
    <property type="entry name" value="DUF4283 DOMAIN-CONTAINING PROTEIN"/>
    <property type="match status" value="1"/>
</dbReference>
<dbReference type="GeneID" id="110011363"/>